<dbReference type="PANTHER" id="PTHR42794:SF1">
    <property type="entry name" value="HEMIN IMPORT ATP-BINDING PROTEIN HMUV"/>
    <property type="match status" value="1"/>
</dbReference>
<dbReference type="InterPro" id="IPR003593">
    <property type="entry name" value="AAA+_ATPase"/>
</dbReference>
<dbReference type="PANTHER" id="PTHR42794">
    <property type="entry name" value="HEMIN IMPORT ATP-BINDING PROTEIN HMUV"/>
    <property type="match status" value="1"/>
</dbReference>
<reference evidence="7" key="1">
    <citation type="journal article" date="2019" name="Int. J. Syst. Evol. Microbiol.">
        <title>The Global Catalogue of Microorganisms (GCM) 10K type strain sequencing project: providing services to taxonomists for standard genome sequencing and annotation.</title>
        <authorList>
            <consortium name="The Broad Institute Genomics Platform"/>
            <consortium name="The Broad Institute Genome Sequencing Center for Infectious Disease"/>
            <person name="Wu L."/>
            <person name="Ma J."/>
        </authorList>
    </citation>
    <scope>NUCLEOTIDE SEQUENCE [LARGE SCALE GENOMIC DNA]</scope>
    <source>
        <strain evidence="7">TISTR 1514</strain>
    </source>
</reference>
<dbReference type="InterPro" id="IPR017871">
    <property type="entry name" value="ABC_transporter-like_CS"/>
</dbReference>
<comment type="caution">
    <text evidence="6">The sequence shown here is derived from an EMBL/GenBank/DDBJ whole genome shotgun (WGS) entry which is preliminary data.</text>
</comment>
<dbReference type="EMBL" id="JBHUNE010000006">
    <property type="protein sequence ID" value="MFD2758027.1"/>
    <property type="molecule type" value="Genomic_DNA"/>
</dbReference>
<keyword evidence="1" id="KW-0813">Transport</keyword>
<dbReference type="PROSITE" id="PS00211">
    <property type="entry name" value="ABC_TRANSPORTER_1"/>
    <property type="match status" value="1"/>
</dbReference>
<evidence type="ECO:0000313" key="6">
    <source>
        <dbReference type="EMBL" id="MFD2758027.1"/>
    </source>
</evidence>
<evidence type="ECO:0000313" key="7">
    <source>
        <dbReference type="Proteomes" id="UP001597492"/>
    </source>
</evidence>
<name>A0ABW5UWH3_9MICO</name>
<evidence type="ECO:0000256" key="2">
    <source>
        <dbReference type="ARBA" id="ARBA00022741"/>
    </source>
</evidence>
<feature type="domain" description="ABC transporter" evidence="5">
    <location>
        <begin position="23"/>
        <end position="256"/>
    </location>
</feature>
<dbReference type="InterPro" id="IPR003439">
    <property type="entry name" value="ABC_transporter-like_ATP-bd"/>
</dbReference>
<keyword evidence="7" id="KW-1185">Reference proteome</keyword>
<protein>
    <submittedName>
        <fullName evidence="6">Heme ABC transporter ATP-binding protein</fullName>
    </submittedName>
</protein>
<dbReference type="InterPro" id="IPR027417">
    <property type="entry name" value="P-loop_NTPase"/>
</dbReference>
<evidence type="ECO:0000256" key="1">
    <source>
        <dbReference type="ARBA" id="ARBA00022448"/>
    </source>
</evidence>
<organism evidence="6 7">
    <name type="scientific">Gulosibacter faecalis</name>
    <dbReference type="NCBI Taxonomy" id="272240"/>
    <lineage>
        <taxon>Bacteria</taxon>
        <taxon>Bacillati</taxon>
        <taxon>Actinomycetota</taxon>
        <taxon>Actinomycetes</taxon>
        <taxon>Micrococcales</taxon>
        <taxon>Microbacteriaceae</taxon>
        <taxon>Gulosibacter</taxon>
    </lineage>
</organism>
<keyword evidence="4" id="KW-1278">Translocase</keyword>
<proteinExistence type="predicted"/>
<sequence>MSTVMFTSAPRRPEPVAMGQVVLSIRDVAVAFGERRVLDGINLDIKAGEVLALVGPNGAGKSTLINTITADVDALQGEVLLDGYPTHAWTNKELAMRRAVLLQQIDIAFPFTVSEVVDMGRAPWQGTPNAKADELITEGAMARTDTERFADRHYPSLSGGERARAALARVLAQTASVMLLDEPTAAMDIKHQEQVLQLVRSYAATGCAVVVIVHNLDLAAAYADRIALLSQGTIVADGAPETVLTAERVSEVYDYPVHIVPDPRTGKPIVVPERDFTADIPGSSS</sequence>
<dbReference type="CDD" id="cd03214">
    <property type="entry name" value="ABC_Iron-Siderophores_B12_Hemin"/>
    <property type="match status" value="1"/>
</dbReference>
<dbReference type="NCBIfam" id="NF010068">
    <property type="entry name" value="PRK13548.1"/>
    <property type="match status" value="1"/>
</dbReference>
<evidence type="ECO:0000256" key="3">
    <source>
        <dbReference type="ARBA" id="ARBA00022840"/>
    </source>
</evidence>
<dbReference type="Gene3D" id="3.40.50.300">
    <property type="entry name" value="P-loop containing nucleotide triphosphate hydrolases"/>
    <property type="match status" value="1"/>
</dbReference>
<dbReference type="SMART" id="SM00382">
    <property type="entry name" value="AAA"/>
    <property type="match status" value="1"/>
</dbReference>
<accession>A0ABW5UWH3</accession>
<dbReference type="Proteomes" id="UP001597492">
    <property type="component" value="Unassembled WGS sequence"/>
</dbReference>
<gene>
    <name evidence="6" type="ORF">ACFSW7_06520</name>
</gene>
<evidence type="ECO:0000259" key="5">
    <source>
        <dbReference type="PROSITE" id="PS50893"/>
    </source>
</evidence>
<dbReference type="SUPFAM" id="SSF52540">
    <property type="entry name" value="P-loop containing nucleoside triphosphate hydrolases"/>
    <property type="match status" value="1"/>
</dbReference>
<dbReference type="PROSITE" id="PS50893">
    <property type="entry name" value="ABC_TRANSPORTER_2"/>
    <property type="match status" value="1"/>
</dbReference>
<dbReference type="RefSeq" id="WP_019618481.1">
    <property type="nucleotide sequence ID" value="NZ_JBHUNE010000006.1"/>
</dbReference>
<evidence type="ECO:0000256" key="4">
    <source>
        <dbReference type="ARBA" id="ARBA00022967"/>
    </source>
</evidence>
<keyword evidence="3 6" id="KW-0067">ATP-binding</keyword>
<dbReference type="Pfam" id="PF00005">
    <property type="entry name" value="ABC_tran"/>
    <property type="match status" value="1"/>
</dbReference>
<dbReference type="GO" id="GO:0005524">
    <property type="term" value="F:ATP binding"/>
    <property type="evidence" value="ECO:0007669"/>
    <property type="project" value="UniProtKB-KW"/>
</dbReference>
<keyword evidence="2" id="KW-0547">Nucleotide-binding</keyword>